<comment type="similarity">
    <text evidence="2">Belongs to the SNAPC3/SRD2 family.</text>
</comment>
<accession>M9MCA3</accession>
<dbReference type="PANTHER" id="PTHR13421">
    <property type="entry name" value="SNRNA-ACTIVATING PROTEIN COMPLEX SUBUNIT 3"/>
    <property type="match status" value="1"/>
</dbReference>
<dbReference type="GO" id="GO:0042796">
    <property type="term" value="P:snRNA transcription by RNA polymerase III"/>
    <property type="evidence" value="ECO:0007669"/>
    <property type="project" value="TreeGrafter"/>
</dbReference>
<feature type="compositionally biased region" description="Acidic residues" evidence="7">
    <location>
        <begin position="118"/>
        <end position="129"/>
    </location>
</feature>
<evidence type="ECO:0000256" key="1">
    <source>
        <dbReference type="ARBA" id="ARBA00004123"/>
    </source>
</evidence>
<keyword evidence="3" id="KW-0805">Transcription regulation</keyword>
<keyword evidence="5" id="KW-0804">Transcription</keyword>
<dbReference type="Proteomes" id="UP000011976">
    <property type="component" value="Unassembled WGS sequence"/>
</dbReference>
<evidence type="ECO:0000256" key="3">
    <source>
        <dbReference type="ARBA" id="ARBA00023015"/>
    </source>
</evidence>
<dbReference type="EMBL" id="DF196775">
    <property type="protein sequence ID" value="GAC73373.1"/>
    <property type="molecule type" value="Genomic_DNA"/>
</dbReference>
<dbReference type="GO" id="GO:0019185">
    <property type="term" value="C:snRNA-activating protein complex"/>
    <property type="evidence" value="ECO:0007669"/>
    <property type="project" value="TreeGrafter"/>
</dbReference>
<dbReference type="PANTHER" id="PTHR13421:SF16">
    <property type="entry name" value="SNRNA-ACTIVATING PROTEIN COMPLEX SUBUNIT 3"/>
    <property type="match status" value="1"/>
</dbReference>
<evidence type="ECO:0000256" key="4">
    <source>
        <dbReference type="ARBA" id="ARBA00023125"/>
    </source>
</evidence>
<evidence type="ECO:0000313" key="9">
    <source>
        <dbReference type="Proteomes" id="UP000011976"/>
    </source>
</evidence>
<proteinExistence type="inferred from homology"/>
<comment type="subcellular location">
    <subcellularLocation>
        <location evidence="1">Nucleus</location>
    </subcellularLocation>
</comment>
<feature type="compositionally biased region" description="Basic residues" evidence="7">
    <location>
        <begin position="141"/>
        <end position="157"/>
    </location>
</feature>
<protein>
    <submittedName>
        <fullName evidence="8">Uncharacterized protein</fullName>
    </submittedName>
</protein>
<keyword evidence="4" id="KW-0238">DNA-binding</keyword>
<dbReference type="GO" id="GO:0001006">
    <property type="term" value="F:RNA polymerase III type 3 promoter sequence-specific DNA binding"/>
    <property type="evidence" value="ECO:0007669"/>
    <property type="project" value="TreeGrafter"/>
</dbReference>
<dbReference type="GO" id="GO:0003681">
    <property type="term" value="F:bent DNA binding"/>
    <property type="evidence" value="ECO:0007669"/>
    <property type="project" value="TreeGrafter"/>
</dbReference>
<feature type="region of interest" description="Disordered" evidence="7">
    <location>
        <begin position="228"/>
        <end position="253"/>
    </location>
</feature>
<evidence type="ECO:0000313" key="8">
    <source>
        <dbReference type="EMBL" id="GAC73373.1"/>
    </source>
</evidence>
<evidence type="ECO:0000256" key="7">
    <source>
        <dbReference type="SAM" id="MobiDB-lite"/>
    </source>
</evidence>
<reference evidence="9" key="1">
    <citation type="journal article" date="2013" name="Genome Announc.">
        <title>Genome sequence of the basidiomycetous yeast Pseudozyma antarctica T-34, a producer of the glycolipid biosurfactants mannosylerythritol lipids.</title>
        <authorList>
            <person name="Morita T."/>
            <person name="Koike H."/>
            <person name="Koyama Y."/>
            <person name="Hagiwara H."/>
            <person name="Ito E."/>
            <person name="Fukuoka T."/>
            <person name="Imura T."/>
            <person name="Machida M."/>
            <person name="Kitamoto D."/>
        </authorList>
    </citation>
    <scope>NUCLEOTIDE SEQUENCE [LARGE SCALE GENOMIC DNA]</scope>
    <source>
        <strain evidence="9">T-34</strain>
    </source>
</reference>
<name>M9MCA3_PSEA3</name>
<sequence length="679" mass="74699">MSSLGTNAAQRLPFASEPLDSTSITLDRRQEKLAELGSLRKRCNEAAGTLTIDHEAQTIRQLIQAKAVDEDFSVAVRERWQTWSRNANPFRSELASAAASEVSKIAEAEASSGSESDSQLDDSESEGPEEPSGSGSGSTNKGKRKSVFRLKAPKKRVGSSERGMDEDWDAVRREREARLTELDALLPNAFRFTERQLKVYAHRLKQKYLNSLDRPFEAVQLQKLLHPSRKAAQPGALQPSQDASAPGPSIQDAPSRPSVYHISFFISSLDSSTDDAAAQQKNADAAAVSDVDARDNYVKRICGDGLGGSKRSQTIELLSTQTLSDLLGALVCWSDEQPERHGWRQRLQKSLYGHIATSASQEAVASMQQDHSGDEDTQQTCSARYTGRRRHTDAALIIEDKLYGKGLRADDAPYEADYATLLNEWKSRCGLSDVRAGWISSGGDLSLRLDQLGTIRIGRPYWLLHQGDCVHAFVIEQIRALRPLEEKGSFSPDLENIPIGSAVTPFPRITWLSTPAMLRFAADDKDNYGLGHRILLWEGLMPMQSFAAGLGVEGLAAGDLTQRSALQVALGRTRRKDEGMLRKKQGKCLACSLRKAQIGILGGDRVRLPLGSDDERDRQPEISALDDHLVTLCVSCAAILGLPTRESEPGASEAPIQLDWQRIHAEKPREAGWTVFPMY</sequence>
<dbReference type="OrthoDB" id="3437960at2759"/>
<dbReference type="GO" id="GO:0005634">
    <property type="term" value="C:nucleus"/>
    <property type="evidence" value="ECO:0007669"/>
    <property type="project" value="UniProtKB-SubCell"/>
</dbReference>
<keyword evidence="6" id="KW-0539">Nucleus</keyword>
<feature type="compositionally biased region" description="Low complexity" evidence="7">
    <location>
        <begin position="105"/>
        <end position="117"/>
    </location>
</feature>
<evidence type="ECO:0000256" key="5">
    <source>
        <dbReference type="ARBA" id="ARBA00023163"/>
    </source>
</evidence>
<dbReference type="InterPro" id="IPR022042">
    <property type="entry name" value="snRNA-activating_su3"/>
</dbReference>
<dbReference type="GO" id="GO:0000978">
    <property type="term" value="F:RNA polymerase II cis-regulatory region sequence-specific DNA binding"/>
    <property type="evidence" value="ECO:0007669"/>
    <property type="project" value="TreeGrafter"/>
</dbReference>
<dbReference type="GO" id="GO:0001046">
    <property type="term" value="F:core promoter sequence-specific DNA binding"/>
    <property type="evidence" value="ECO:0007669"/>
    <property type="project" value="TreeGrafter"/>
</dbReference>
<gene>
    <name evidence="8" type="ORF">PANT_9d00073</name>
</gene>
<dbReference type="AlphaFoldDB" id="M9MCA3"/>
<organism evidence="8 9">
    <name type="scientific">Pseudozyma antarctica (strain T-34)</name>
    <name type="common">Yeast</name>
    <name type="synonym">Candida antarctica</name>
    <dbReference type="NCBI Taxonomy" id="1151754"/>
    <lineage>
        <taxon>Eukaryota</taxon>
        <taxon>Fungi</taxon>
        <taxon>Dikarya</taxon>
        <taxon>Basidiomycota</taxon>
        <taxon>Ustilaginomycotina</taxon>
        <taxon>Ustilaginomycetes</taxon>
        <taxon>Ustilaginales</taxon>
        <taxon>Ustilaginaceae</taxon>
        <taxon>Moesziomyces</taxon>
    </lineage>
</organism>
<dbReference type="STRING" id="1151754.M9MCA3"/>
<dbReference type="Pfam" id="PF12251">
    <property type="entry name" value="SNAPC3"/>
    <property type="match status" value="1"/>
</dbReference>
<dbReference type="GO" id="GO:0042795">
    <property type="term" value="P:snRNA transcription by RNA polymerase II"/>
    <property type="evidence" value="ECO:0007669"/>
    <property type="project" value="TreeGrafter"/>
</dbReference>
<evidence type="ECO:0000256" key="6">
    <source>
        <dbReference type="ARBA" id="ARBA00023242"/>
    </source>
</evidence>
<evidence type="ECO:0000256" key="2">
    <source>
        <dbReference type="ARBA" id="ARBA00010410"/>
    </source>
</evidence>
<feature type="region of interest" description="Disordered" evidence="7">
    <location>
        <begin position="105"/>
        <end position="165"/>
    </location>
</feature>